<keyword evidence="2" id="KW-0489">Methyltransferase</keyword>
<feature type="domain" description="Methyltransferase" evidence="1">
    <location>
        <begin position="49"/>
        <end position="152"/>
    </location>
</feature>
<dbReference type="InterPro" id="IPR050508">
    <property type="entry name" value="Methyltransf_Superfamily"/>
</dbReference>
<dbReference type="CDD" id="cd02440">
    <property type="entry name" value="AdoMet_MTases"/>
    <property type="match status" value="1"/>
</dbReference>
<reference evidence="2 3" key="1">
    <citation type="submission" date="2019-10" db="EMBL/GenBank/DDBJ databases">
        <title>Extracellular Electron Transfer in a Candidatus Methanoperedens spp. Enrichment Culture.</title>
        <authorList>
            <person name="Berger S."/>
            <person name="Rangel Shaw D."/>
            <person name="Berben T."/>
            <person name="In 'T Zandt M."/>
            <person name="Frank J."/>
            <person name="Reimann J."/>
            <person name="Jetten M.S.M."/>
            <person name="Welte C.U."/>
        </authorList>
    </citation>
    <scope>NUCLEOTIDE SEQUENCE [LARGE SCALE GENOMIC DNA]</scope>
    <source>
        <strain evidence="2">SB12</strain>
    </source>
</reference>
<dbReference type="PANTHER" id="PTHR42912">
    <property type="entry name" value="METHYLTRANSFERASE"/>
    <property type="match status" value="1"/>
</dbReference>
<proteinExistence type="predicted"/>
<accession>A0A833H5F6</accession>
<sequence>MTDLSDISQRFSGKGIFPHQMAWTLLLPLRNLYLSPKKLIERLGVRPDSVLLEIGCGPGYFSPAVAKAASKGRLYLTDIQPEMIAKAAKRLKKKGVTNVELTVCEGSTLPYGDSMFDGIYLITVLGEVAEQAAYAKEMFRILKPGGIVSITEQGGDPDALSLDEVKTLLEPAGFVFEQRFGKGRTYTANFKKP</sequence>
<organism evidence="2 3">
    <name type="scientific">Leptonema illini</name>
    <dbReference type="NCBI Taxonomy" id="183"/>
    <lineage>
        <taxon>Bacteria</taxon>
        <taxon>Pseudomonadati</taxon>
        <taxon>Spirochaetota</taxon>
        <taxon>Spirochaetia</taxon>
        <taxon>Leptospirales</taxon>
        <taxon>Leptospiraceae</taxon>
        <taxon>Leptonema</taxon>
    </lineage>
</organism>
<dbReference type="GO" id="GO:0032259">
    <property type="term" value="P:methylation"/>
    <property type="evidence" value="ECO:0007669"/>
    <property type="project" value="UniProtKB-KW"/>
</dbReference>
<dbReference type="AlphaFoldDB" id="A0A833H5F6"/>
<dbReference type="Pfam" id="PF13847">
    <property type="entry name" value="Methyltransf_31"/>
    <property type="match status" value="1"/>
</dbReference>
<keyword evidence="2" id="KW-0808">Transferase</keyword>
<dbReference type="PANTHER" id="PTHR42912:SF93">
    <property type="entry name" value="N6-ADENOSINE-METHYLTRANSFERASE TMT1A"/>
    <property type="match status" value="1"/>
</dbReference>
<dbReference type="InterPro" id="IPR029063">
    <property type="entry name" value="SAM-dependent_MTases_sf"/>
</dbReference>
<evidence type="ECO:0000259" key="1">
    <source>
        <dbReference type="Pfam" id="PF13847"/>
    </source>
</evidence>
<dbReference type="EMBL" id="WBUI01000001">
    <property type="protein sequence ID" value="KAB2935457.1"/>
    <property type="molecule type" value="Genomic_DNA"/>
</dbReference>
<dbReference type="SUPFAM" id="SSF53335">
    <property type="entry name" value="S-adenosyl-L-methionine-dependent methyltransferases"/>
    <property type="match status" value="1"/>
</dbReference>
<dbReference type="GO" id="GO:0008168">
    <property type="term" value="F:methyltransferase activity"/>
    <property type="evidence" value="ECO:0007669"/>
    <property type="project" value="UniProtKB-KW"/>
</dbReference>
<protein>
    <submittedName>
        <fullName evidence="2">Methyltransferase domain-containing protein</fullName>
    </submittedName>
</protein>
<dbReference type="InterPro" id="IPR025714">
    <property type="entry name" value="Methyltranfer_dom"/>
</dbReference>
<dbReference type="Gene3D" id="3.40.50.150">
    <property type="entry name" value="Vaccinia Virus protein VP39"/>
    <property type="match status" value="1"/>
</dbReference>
<dbReference type="Proteomes" id="UP000460298">
    <property type="component" value="Unassembled WGS sequence"/>
</dbReference>
<evidence type="ECO:0000313" key="3">
    <source>
        <dbReference type="Proteomes" id="UP000460298"/>
    </source>
</evidence>
<comment type="caution">
    <text evidence="2">The sequence shown here is derived from an EMBL/GenBank/DDBJ whole genome shotgun (WGS) entry which is preliminary data.</text>
</comment>
<evidence type="ECO:0000313" key="2">
    <source>
        <dbReference type="EMBL" id="KAB2935457.1"/>
    </source>
</evidence>
<name>A0A833H5F6_9LEPT</name>
<gene>
    <name evidence="2" type="ORF">F9K24_01640</name>
</gene>